<organism evidence="4 5">
    <name type="scientific">Eleusine coracana subsp. coracana</name>
    <dbReference type="NCBI Taxonomy" id="191504"/>
    <lineage>
        <taxon>Eukaryota</taxon>
        <taxon>Viridiplantae</taxon>
        <taxon>Streptophyta</taxon>
        <taxon>Embryophyta</taxon>
        <taxon>Tracheophyta</taxon>
        <taxon>Spermatophyta</taxon>
        <taxon>Magnoliopsida</taxon>
        <taxon>Liliopsida</taxon>
        <taxon>Poales</taxon>
        <taxon>Poaceae</taxon>
        <taxon>PACMAD clade</taxon>
        <taxon>Chloridoideae</taxon>
        <taxon>Cynodonteae</taxon>
        <taxon>Eleusininae</taxon>
        <taxon>Eleusine</taxon>
    </lineage>
</organism>
<dbReference type="PANTHER" id="PTHR21450">
    <property type="entry name" value="PROTEIN ALTERED PHOSPHATE STARVATION RESPONSE 1"/>
    <property type="match status" value="1"/>
</dbReference>
<dbReference type="AlphaFoldDB" id="A0AAV5D085"/>
<name>A0AAV5D085_ELECO</name>
<accession>A0AAV5D085</accession>
<feature type="compositionally biased region" description="Pro residues" evidence="1">
    <location>
        <begin position="145"/>
        <end position="155"/>
    </location>
</feature>
<feature type="domain" description="DUF632" evidence="2">
    <location>
        <begin position="370"/>
        <end position="561"/>
    </location>
</feature>
<evidence type="ECO:0000259" key="2">
    <source>
        <dbReference type="Pfam" id="PF04782"/>
    </source>
</evidence>
<dbReference type="EMBL" id="BQKI01000010">
    <property type="protein sequence ID" value="GJN04014.1"/>
    <property type="molecule type" value="Genomic_DNA"/>
</dbReference>
<evidence type="ECO:0000256" key="1">
    <source>
        <dbReference type="SAM" id="MobiDB-lite"/>
    </source>
</evidence>
<proteinExistence type="predicted"/>
<feature type="domain" description="DUF630" evidence="3">
    <location>
        <begin position="1"/>
        <end position="59"/>
    </location>
</feature>
<protein>
    <submittedName>
        <fullName evidence="4">Uncharacterized protein</fullName>
    </submittedName>
</protein>
<dbReference type="InterPro" id="IPR006868">
    <property type="entry name" value="DUF630"/>
</dbReference>
<dbReference type="Pfam" id="PF04782">
    <property type="entry name" value="DUF632"/>
    <property type="match status" value="2"/>
</dbReference>
<evidence type="ECO:0000313" key="5">
    <source>
        <dbReference type="Proteomes" id="UP001054889"/>
    </source>
</evidence>
<reference evidence="4" key="1">
    <citation type="journal article" date="2018" name="DNA Res.">
        <title>Multiple hybrid de novo genome assembly of finger millet, an orphan allotetraploid crop.</title>
        <authorList>
            <person name="Hatakeyama M."/>
            <person name="Aluri S."/>
            <person name="Balachadran M.T."/>
            <person name="Sivarajan S.R."/>
            <person name="Patrignani A."/>
            <person name="Gruter S."/>
            <person name="Poveda L."/>
            <person name="Shimizu-Inatsugi R."/>
            <person name="Baeten J."/>
            <person name="Francoijs K.J."/>
            <person name="Nataraja K.N."/>
            <person name="Reddy Y.A.N."/>
            <person name="Phadnis S."/>
            <person name="Ravikumar R.L."/>
            <person name="Schlapbach R."/>
            <person name="Sreeman S.M."/>
            <person name="Shimizu K.K."/>
        </authorList>
    </citation>
    <scope>NUCLEOTIDE SEQUENCE</scope>
</reference>
<feature type="domain" description="DUF632" evidence="2">
    <location>
        <begin position="587"/>
        <end position="732"/>
    </location>
</feature>
<feature type="compositionally biased region" description="Low complexity" evidence="1">
    <location>
        <begin position="205"/>
        <end position="217"/>
    </location>
</feature>
<comment type="caution">
    <text evidence="4">The sequence shown here is derived from an EMBL/GenBank/DDBJ whole genome shotgun (WGS) entry which is preliminary data.</text>
</comment>
<keyword evidence="5" id="KW-1185">Reference proteome</keyword>
<evidence type="ECO:0000313" key="4">
    <source>
        <dbReference type="EMBL" id="GJN04014.1"/>
    </source>
</evidence>
<feature type="region of interest" description="Disordered" evidence="1">
    <location>
        <begin position="138"/>
        <end position="266"/>
    </location>
</feature>
<dbReference type="PANTHER" id="PTHR21450:SF3">
    <property type="entry name" value="DUF630 FAMILY PROTEIN (DUF630 AND DUF632)"/>
    <property type="match status" value="1"/>
</dbReference>
<dbReference type="InterPro" id="IPR006867">
    <property type="entry name" value="DUF632"/>
</dbReference>
<feature type="compositionally biased region" description="Polar residues" evidence="1">
    <location>
        <begin position="223"/>
        <end position="233"/>
    </location>
</feature>
<gene>
    <name evidence="4" type="primary">ga21520</name>
    <name evidence="4" type="ORF">PR202_ga21520</name>
</gene>
<reference evidence="4" key="2">
    <citation type="submission" date="2021-12" db="EMBL/GenBank/DDBJ databases">
        <title>Resequencing data analysis of finger millet.</title>
        <authorList>
            <person name="Hatakeyama M."/>
            <person name="Aluri S."/>
            <person name="Balachadran M.T."/>
            <person name="Sivarajan S.R."/>
            <person name="Poveda L."/>
            <person name="Shimizu-Inatsugi R."/>
            <person name="Schlapbach R."/>
            <person name="Sreeman S.M."/>
            <person name="Shimizu K.K."/>
        </authorList>
    </citation>
    <scope>NUCLEOTIDE SEQUENCE</scope>
</reference>
<evidence type="ECO:0000259" key="3">
    <source>
        <dbReference type="Pfam" id="PF04783"/>
    </source>
</evidence>
<dbReference type="Pfam" id="PF04783">
    <property type="entry name" value="DUF630"/>
    <property type="match status" value="1"/>
</dbReference>
<sequence>MGCAASRLEDEEAVKMCRDRREFIKQALEQRNRFASSHIAYIESLKRVSMALQRFVAGDDHLELIFDPFISPVKQQKPEMLGLPYSSYEKRTVHVAKYLRSGPNPSVSVEERPRLVETVRVESHYPMDNYSGMDRLRSSSYYPPYDKPNYPPPSAQEPVRNSSHYMPYDRSSYASPSPQEPVRTSYYAPYDRPNYPSPSPQEPARTSYYTSYDRTSYPPLPSQEPTRTSSYDRTSYPPLPSQEPTRTSYYASYDRPSYPPPSAQDQEPSQWDFFWNPFSSLDNYGYPRPRSSYDNVVTDDELARLQRVNAKQEIKGFESKGVQCAEAPEPRRKVELDIKAHKKELMRNKVANAEETPGFTVYLNRRPASLVEAMKDIDSQFLGICDAAREVSVMLEASRAQYSTSNDISAKMLNPVALLRSASSRSSSSRFLLAPSSSIEDLYDNETSSCYSEESCSSTSGSHHSTLDRLYTWEKKLYKEVKAGERLRIEYEKRLTHLRNQDVKGEEPSSVDKTRAALRSLHTRLKVSIHTVQSISSRIEVLRDEELHPQLLDLIQGIKSLSFFKSQIHHQESRTEIDEELFMSAILNNRIVRVLRRLSRMWHAMAERHKAQKRTIEDTKLLFHQHHPSAATAISFGPPEAATPPPAAVALECEIRAWRGALESWLSAQRSYARALAAWARRCLGVGAGSHAVAHAAALPAAFVVCMEWAQAVDAASEARVMDGLDFFVAGVGSVCSGAAAGMEGMAGRVLCAGMAAVTGAMAEFAAASADGYDAAVTAVITAAAAAAARAAEGGKEENLVEPQR</sequence>
<dbReference type="Proteomes" id="UP001054889">
    <property type="component" value="Unassembled WGS sequence"/>
</dbReference>